<accession>A0A9D9DT37</accession>
<evidence type="ECO:0000256" key="1">
    <source>
        <dbReference type="SAM" id="Phobius"/>
    </source>
</evidence>
<feature type="transmembrane region" description="Helical" evidence="1">
    <location>
        <begin position="159"/>
        <end position="184"/>
    </location>
</feature>
<dbReference type="AlphaFoldDB" id="A0A9D9DT37"/>
<dbReference type="GO" id="GO:0043190">
    <property type="term" value="C:ATP-binding cassette (ABC) transporter complex"/>
    <property type="evidence" value="ECO:0007669"/>
    <property type="project" value="InterPro"/>
</dbReference>
<dbReference type="GO" id="GO:0005548">
    <property type="term" value="F:phospholipid transporter activity"/>
    <property type="evidence" value="ECO:0007669"/>
    <property type="project" value="TreeGrafter"/>
</dbReference>
<keyword evidence="1" id="KW-0472">Membrane</keyword>
<feature type="transmembrane region" description="Helical" evidence="1">
    <location>
        <begin position="62"/>
        <end position="85"/>
    </location>
</feature>
<comment type="caution">
    <text evidence="2">The sequence shown here is derived from an EMBL/GenBank/DDBJ whole genome shotgun (WGS) entry which is preliminary data.</text>
</comment>
<keyword evidence="1" id="KW-0812">Transmembrane</keyword>
<reference evidence="2" key="2">
    <citation type="journal article" date="2021" name="PeerJ">
        <title>Extensive microbial diversity within the chicken gut microbiome revealed by metagenomics and culture.</title>
        <authorList>
            <person name="Gilroy R."/>
            <person name="Ravi A."/>
            <person name="Getino M."/>
            <person name="Pursley I."/>
            <person name="Horton D.L."/>
            <person name="Alikhan N.F."/>
            <person name="Baker D."/>
            <person name="Gharbi K."/>
            <person name="Hall N."/>
            <person name="Watson M."/>
            <person name="Adriaenssens E.M."/>
            <person name="Foster-Nyarko E."/>
            <person name="Jarju S."/>
            <person name="Secka A."/>
            <person name="Antonio M."/>
            <person name="Oren A."/>
            <person name="Chaudhuri R.R."/>
            <person name="La Ragione R."/>
            <person name="Hildebrand F."/>
            <person name="Pallen M.J."/>
        </authorList>
    </citation>
    <scope>NUCLEOTIDE SEQUENCE</scope>
    <source>
        <strain evidence="2">10192</strain>
    </source>
</reference>
<name>A0A9D9DT37_9BACT</name>
<feature type="transmembrane region" description="Helical" evidence="1">
    <location>
        <begin position="248"/>
        <end position="268"/>
    </location>
</feature>
<organism evidence="2 3">
    <name type="scientific">Candidatus Scatousia excrementipullorum</name>
    <dbReference type="NCBI Taxonomy" id="2840936"/>
    <lineage>
        <taxon>Bacteria</taxon>
        <taxon>Candidatus Scatousia</taxon>
    </lineage>
</organism>
<dbReference type="Proteomes" id="UP000823632">
    <property type="component" value="Unassembled WGS sequence"/>
</dbReference>
<gene>
    <name evidence="2" type="ORF">IAC76_05375</name>
</gene>
<keyword evidence="1" id="KW-1133">Transmembrane helix</keyword>
<dbReference type="PANTHER" id="PTHR30188:SF4">
    <property type="entry name" value="PROTEIN TRIGALACTOSYLDIACYLGLYCEROL 1, CHLOROPLASTIC"/>
    <property type="match status" value="1"/>
</dbReference>
<evidence type="ECO:0000313" key="2">
    <source>
        <dbReference type="EMBL" id="MBO8430799.1"/>
    </source>
</evidence>
<feature type="transmembrane region" description="Helical" evidence="1">
    <location>
        <begin position="204"/>
        <end position="227"/>
    </location>
</feature>
<proteinExistence type="predicted"/>
<sequence length="269" mass="29062">MGSLRIYLKQSATYKIYKACIRNLVDFLDTLGNIIINGFAALKYILKWDVQWKELIEQCSRFGVSSLPITISIVAMTSVIVASQVASEMVKQGGGNFVGLLMTMLIVREVGAIMSGFAIISMIGSSIASEIATMRVTEQIDAIKVLKVDPIRYLFVPRILSGLIMMPLVVVVASVTGVIAGAVTTDMTTDLGFRAYFDSAWFGIYMKDLTVCLLKSICFGGTIALISSSCGYTASGGAKGVGLATTKAVVWSFVAIVIWDMIFAIAFFF</sequence>
<dbReference type="EMBL" id="JADIND010000113">
    <property type="protein sequence ID" value="MBO8430799.1"/>
    <property type="molecule type" value="Genomic_DNA"/>
</dbReference>
<dbReference type="InterPro" id="IPR030802">
    <property type="entry name" value="Permease_MalE"/>
</dbReference>
<dbReference type="Pfam" id="PF02405">
    <property type="entry name" value="MlaE"/>
    <property type="match status" value="1"/>
</dbReference>
<feature type="transmembrane region" description="Helical" evidence="1">
    <location>
        <begin position="97"/>
        <end position="120"/>
    </location>
</feature>
<dbReference type="PANTHER" id="PTHR30188">
    <property type="entry name" value="ABC TRANSPORTER PERMEASE PROTEIN-RELATED"/>
    <property type="match status" value="1"/>
</dbReference>
<protein>
    <submittedName>
        <fullName evidence="2">ABC transporter permease</fullName>
    </submittedName>
</protein>
<reference evidence="2" key="1">
    <citation type="submission" date="2020-10" db="EMBL/GenBank/DDBJ databases">
        <authorList>
            <person name="Gilroy R."/>
        </authorList>
    </citation>
    <scope>NUCLEOTIDE SEQUENCE</scope>
    <source>
        <strain evidence="2">10192</strain>
    </source>
</reference>
<evidence type="ECO:0000313" key="3">
    <source>
        <dbReference type="Proteomes" id="UP000823632"/>
    </source>
</evidence>